<dbReference type="AlphaFoldDB" id="A0A7W5H708"/>
<evidence type="ECO:0000256" key="4">
    <source>
        <dbReference type="ARBA" id="ARBA00022840"/>
    </source>
</evidence>
<evidence type="ECO:0000259" key="8">
    <source>
        <dbReference type="PROSITE" id="PS50011"/>
    </source>
</evidence>
<keyword evidence="10" id="KW-1185">Reference proteome</keyword>
<reference evidence="9 10" key="1">
    <citation type="submission" date="2020-08" db="EMBL/GenBank/DDBJ databases">
        <title>Genomic Encyclopedia of Type Strains, Phase III (KMG-III): the genomes of soil and plant-associated and newly described type strains.</title>
        <authorList>
            <person name="Whitman W."/>
        </authorList>
    </citation>
    <scope>NUCLEOTIDE SEQUENCE [LARGE SCALE GENOMIC DNA]</scope>
    <source>
        <strain evidence="9 10">CECT 8075</strain>
    </source>
</reference>
<dbReference type="InterPro" id="IPR011009">
    <property type="entry name" value="Kinase-like_dom_sf"/>
</dbReference>
<dbReference type="Pfam" id="PF00069">
    <property type="entry name" value="Pkinase"/>
    <property type="match status" value="1"/>
</dbReference>
<dbReference type="InterPro" id="IPR017441">
    <property type="entry name" value="Protein_kinase_ATP_BS"/>
</dbReference>
<feature type="compositionally biased region" description="Low complexity" evidence="6">
    <location>
        <begin position="400"/>
        <end position="412"/>
    </location>
</feature>
<evidence type="ECO:0000256" key="3">
    <source>
        <dbReference type="ARBA" id="ARBA00022777"/>
    </source>
</evidence>
<dbReference type="EMBL" id="JACHXU010000011">
    <property type="protein sequence ID" value="MBB3207520.1"/>
    <property type="molecule type" value="Genomic_DNA"/>
</dbReference>
<comment type="caution">
    <text evidence="9">The sequence shown here is derived from an EMBL/GenBank/DDBJ whole genome shotgun (WGS) entry which is preliminary data.</text>
</comment>
<keyword evidence="9" id="KW-0723">Serine/threonine-protein kinase</keyword>
<keyword evidence="7" id="KW-1133">Transmembrane helix</keyword>
<keyword evidence="7" id="KW-0812">Transmembrane</keyword>
<dbReference type="InterPro" id="IPR008271">
    <property type="entry name" value="Ser/Thr_kinase_AS"/>
</dbReference>
<evidence type="ECO:0000313" key="9">
    <source>
        <dbReference type="EMBL" id="MBB3207520.1"/>
    </source>
</evidence>
<accession>A0A7W5H708</accession>
<feature type="domain" description="Protein kinase" evidence="8">
    <location>
        <begin position="88"/>
        <end position="349"/>
    </location>
</feature>
<feature type="binding site" evidence="5">
    <location>
        <position position="117"/>
    </location>
    <ligand>
        <name>ATP</name>
        <dbReference type="ChEBI" id="CHEBI:30616"/>
    </ligand>
</feature>
<dbReference type="Gene3D" id="3.30.200.20">
    <property type="entry name" value="Phosphorylase Kinase, domain 1"/>
    <property type="match status" value="1"/>
</dbReference>
<dbReference type="PROSITE" id="PS50011">
    <property type="entry name" value="PROTEIN_KINASE_DOM"/>
    <property type="match status" value="1"/>
</dbReference>
<dbReference type="PANTHER" id="PTHR43289">
    <property type="entry name" value="MITOGEN-ACTIVATED PROTEIN KINASE KINASE KINASE 20-RELATED"/>
    <property type="match status" value="1"/>
</dbReference>
<keyword evidence="1" id="KW-0808">Transferase</keyword>
<evidence type="ECO:0000313" key="10">
    <source>
        <dbReference type="Proteomes" id="UP000536179"/>
    </source>
</evidence>
<keyword evidence="3 9" id="KW-0418">Kinase</keyword>
<dbReference type="CDD" id="cd14014">
    <property type="entry name" value="STKc_PknB_like"/>
    <property type="match status" value="1"/>
</dbReference>
<protein>
    <submittedName>
        <fullName evidence="9">Serine/threonine protein kinase</fullName>
    </submittedName>
</protein>
<dbReference type="PROSITE" id="PS00107">
    <property type="entry name" value="PROTEIN_KINASE_ATP"/>
    <property type="match status" value="1"/>
</dbReference>
<proteinExistence type="predicted"/>
<evidence type="ECO:0000256" key="7">
    <source>
        <dbReference type="SAM" id="Phobius"/>
    </source>
</evidence>
<dbReference type="InterPro" id="IPR000719">
    <property type="entry name" value="Prot_kinase_dom"/>
</dbReference>
<dbReference type="GO" id="GO:0005524">
    <property type="term" value="F:ATP binding"/>
    <property type="evidence" value="ECO:0007669"/>
    <property type="project" value="UniProtKB-UniRule"/>
</dbReference>
<feature type="region of interest" description="Disordered" evidence="6">
    <location>
        <begin position="400"/>
        <end position="452"/>
    </location>
</feature>
<dbReference type="GO" id="GO:0004674">
    <property type="term" value="F:protein serine/threonine kinase activity"/>
    <property type="evidence" value="ECO:0007669"/>
    <property type="project" value="UniProtKB-KW"/>
</dbReference>
<dbReference type="Gene3D" id="1.10.510.10">
    <property type="entry name" value="Transferase(Phosphotransferase) domain 1"/>
    <property type="match status" value="1"/>
</dbReference>
<dbReference type="RefSeq" id="WP_184305856.1">
    <property type="nucleotide sequence ID" value="NZ_JACHXU010000011.1"/>
</dbReference>
<feature type="compositionally biased region" description="Polar residues" evidence="6">
    <location>
        <begin position="420"/>
        <end position="429"/>
    </location>
</feature>
<dbReference type="PANTHER" id="PTHR43289:SF6">
    <property type="entry name" value="SERINE_THREONINE-PROTEIN KINASE NEKL-3"/>
    <property type="match status" value="1"/>
</dbReference>
<evidence type="ECO:0000256" key="1">
    <source>
        <dbReference type="ARBA" id="ARBA00022679"/>
    </source>
</evidence>
<dbReference type="SUPFAM" id="SSF56112">
    <property type="entry name" value="Protein kinase-like (PK-like)"/>
    <property type="match status" value="1"/>
</dbReference>
<keyword evidence="4 5" id="KW-0067">ATP-binding</keyword>
<evidence type="ECO:0000256" key="5">
    <source>
        <dbReference type="PROSITE-ProRule" id="PRU10141"/>
    </source>
</evidence>
<feature type="transmembrane region" description="Helical" evidence="7">
    <location>
        <begin position="483"/>
        <end position="505"/>
    </location>
</feature>
<evidence type="ECO:0000256" key="6">
    <source>
        <dbReference type="SAM" id="MobiDB-lite"/>
    </source>
</evidence>
<evidence type="ECO:0000256" key="2">
    <source>
        <dbReference type="ARBA" id="ARBA00022741"/>
    </source>
</evidence>
<organism evidence="9 10">
    <name type="scientific">Aporhodopirellula rubra</name>
    <dbReference type="NCBI Taxonomy" id="980271"/>
    <lineage>
        <taxon>Bacteria</taxon>
        <taxon>Pseudomonadati</taxon>
        <taxon>Planctomycetota</taxon>
        <taxon>Planctomycetia</taxon>
        <taxon>Pirellulales</taxon>
        <taxon>Pirellulaceae</taxon>
        <taxon>Aporhodopirellula</taxon>
    </lineage>
</organism>
<sequence>MSTPLPPDLIFREAALLSELVSEEQWRTAVSEVKHNRKDAGTPPPKTDEDRSLICDEIETVLIRDDVITPYQATQLRAGRTKLTLGPYVVTEFLGQGGMGQVFGGVHEIMGRRCAIKVLPLDKSDELARESFNREIRLQASLDCPYLVRAFDAGREGSVHFLVTEYVPGTDLRQLVKDGGRLSVQQASSIVAQAAAGLAYAHESGLIHRDIKPANILVTPDGHAKVADVGLAALMFVPDDDPRAGKVVGTADYLSPEQIRTPDQVGPQCDIYSLGCTLYYAITGKVPFPGGDSRSKCKRHLTQAPWDPRKYAPELTEAYVEIIADMMEKDVSKRIQSAAEVVRRLSPWASIHPDEGEAWLAELGISLPDENTRSKKPDPSRAAGLDEQFIEEDLAWKTSSGAATGSSAGNSDSVHEDHSASSGALSSITDDPPPPPLPEQGTRAGASSQASQISPLANSMLPTAAPVPPPLASGRPMVSRSTMIAAVIAAIVVSGIAGFTLAMVLDI</sequence>
<dbReference type="SMART" id="SM00220">
    <property type="entry name" value="S_TKc"/>
    <property type="match status" value="1"/>
</dbReference>
<name>A0A7W5H708_9BACT</name>
<dbReference type="PROSITE" id="PS00108">
    <property type="entry name" value="PROTEIN_KINASE_ST"/>
    <property type="match status" value="1"/>
</dbReference>
<keyword evidence="7" id="KW-0472">Membrane</keyword>
<gene>
    <name evidence="9" type="ORF">FHS27_003345</name>
</gene>
<keyword evidence="2 5" id="KW-0547">Nucleotide-binding</keyword>
<dbReference type="Proteomes" id="UP000536179">
    <property type="component" value="Unassembled WGS sequence"/>
</dbReference>